<dbReference type="EMBL" id="JABSTU010000008">
    <property type="protein sequence ID" value="KAH8023339.1"/>
    <property type="molecule type" value="Genomic_DNA"/>
</dbReference>
<organism evidence="1 2">
    <name type="scientific">Rhipicephalus microplus</name>
    <name type="common">Cattle tick</name>
    <name type="synonym">Boophilus microplus</name>
    <dbReference type="NCBI Taxonomy" id="6941"/>
    <lineage>
        <taxon>Eukaryota</taxon>
        <taxon>Metazoa</taxon>
        <taxon>Ecdysozoa</taxon>
        <taxon>Arthropoda</taxon>
        <taxon>Chelicerata</taxon>
        <taxon>Arachnida</taxon>
        <taxon>Acari</taxon>
        <taxon>Parasitiformes</taxon>
        <taxon>Ixodida</taxon>
        <taxon>Ixodoidea</taxon>
        <taxon>Ixodidae</taxon>
        <taxon>Rhipicephalinae</taxon>
        <taxon>Rhipicephalus</taxon>
        <taxon>Boophilus</taxon>
    </lineage>
</organism>
<evidence type="ECO:0000313" key="2">
    <source>
        <dbReference type="Proteomes" id="UP000821866"/>
    </source>
</evidence>
<gene>
    <name evidence="1" type="ORF">HPB51_012108</name>
</gene>
<protein>
    <submittedName>
        <fullName evidence="1">Uncharacterized protein</fullName>
    </submittedName>
</protein>
<dbReference type="Proteomes" id="UP000821866">
    <property type="component" value="Chromosome 6"/>
</dbReference>
<accession>A0A9J6DMW9</accession>
<reference evidence="1" key="2">
    <citation type="submission" date="2021-09" db="EMBL/GenBank/DDBJ databases">
        <authorList>
            <person name="Jia N."/>
            <person name="Wang J."/>
            <person name="Shi W."/>
            <person name="Du L."/>
            <person name="Sun Y."/>
            <person name="Zhan W."/>
            <person name="Jiang J."/>
            <person name="Wang Q."/>
            <person name="Zhang B."/>
            <person name="Ji P."/>
            <person name="Sakyi L.B."/>
            <person name="Cui X."/>
            <person name="Yuan T."/>
            <person name="Jiang B."/>
            <person name="Yang W."/>
            <person name="Lam T.T.-Y."/>
            <person name="Chang Q."/>
            <person name="Ding S."/>
            <person name="Wang X."/>
            <person name="Zhu J."/>
            <person name="Ruan X."/>
            <person name="Zhao L."/>
            <person name="Wei J."/>
            <person name="Que T."/>
            <person name="Du C."/>
            <person name="Cheng J."/>
            <person name="Dai P."/>
            <person name="Han X."/>
            <person name="Huang E."/>
            <person name="Gao Y."/>
            <person name="Liu J."/>
            <person name="Shao H."/>
            <person name="Ye R."/>
            <person name="Li L."/>
            <person name="Wei W."/>
            <person name="Wang X."/>
            <person name="Wang C."/>
            <person name="Huo Q."/>
            <person name="Li W."/>
            <person name="Guo W."/>
            <person name="Chen H."/>
            <person name="Chen S."/>
            <person name="Zhou L."/>
            <person name="Zhou L."/>
            <person name="Ni X."/>
            <person name="Tian J."/>
            <person name="Zhou Y."/>
            <person name="Sheng Y."/>
            <person name="Liu T."/>
            <person name="Pan Y."/>
            <person name="Xia L."/>
            <person name="Li J."/>
            <person name="Zhao F."/>
            <person name="Cao W."/>
        </authorList>
    </citation>
    <scope>NUCLEOTIDE SEQUENCE</scope>
    <source>
        <strain evidence="1">Rmic-2018</strain>
        <tissue evidence="1">Larvae</tissue>
    </source>
</reference>
<sequence>MLGFLRRKAGCDYALDVRSTICGLEKMLKTGIKATSNNSNVQISVTFSSTQLLPIQQAHRTSSPTTANRILDTAAMPLREHLLTGQPIFSKRDVASLEMIAGFIVCAGSKRIACAQCIAMLQAPNSSAPNHGFIKHLHRGGLYYPTQELVKVLGGLLRFVNCVLSQRR</sequence>
<proteinExistence type="predicted"/>
<comment type="caution">
    <text evidence="1">The sequence shown here is derived from an EMBL/GenBank/DDBJ whole genome shotgun (WGS) entry which is preliminary data.</text>
</comment>
<keyword evidence="2" id="KW-1185">Reference proteome</keyword>
<reference evidence="1" key="1">
    <citation type="journal article" date="2020" name="Cell">
        <title>Large-Scale Comparative Analyses of Tick Genomes Elucidate Their Genetic Diversity and Vector Capacities.</title>
        <authorList>
            <consortium name="Tick Genome and Microbiome Consortium (TIGMIC)"/>
            <person name="Jia N."/>
            <person name="Wang J."/>
            <person name="Shi W."/>
            <person name="Du L."/>
            <person name="Sun Y."/>
            <person name="Zhan W."/>
            <person name="Jiang J.F."/>
            <person name="Wang Q."/>
            <person name="Zhang B."/>
            <person name="Ji P."/>
            <person name="Bell-Sakyi L."/>
            <person name="Cui X.M."/>
            <person name="Yuan T.T."/>
            <person name="Jiang B.G."/>
            <person name="Yang W.F."/>
            <person name="Lam T.T."/>
            <person name="Chang Q.C."/>
            <person name="Ding S.J."/>
            <person name="Wang X.J."/>
            <person name="Zhu J.G."/>
            <person name="Ruan X.D."/>
            <person name="Zhao L."/>
            <person name="Wei J.T."/>
            <person name="Ye R.Z."/>
            <person name="Que T.C."/>
            <person name="Du C.H."/>
            <person name="Zhou Y.H."/>
            <person name="Cheng J.X."/>
            <person name="Dai P.F."/>
            <person name="Guo W.B."/>
            <person name="Han X.H."/>
            <person name="Huang E.J."/>
            <person name="Li L.F."/>
            <person name="Wei W."/>
            <person name="Gao Y.C."/>
            <person name="Liu J.Z."/>
            <person name="Shao H.Z."/>
            <person name="Wang X."/>
            <person name="Wang C.C."/>
            <person name="Yang T.C."/>
            <person name="Huo Q.B."/>
            <person name="Li W."/>
            <person name="Chen H.Y."/>
            <person name="Chen S.E."/>
            <person name="Zhou L.G."/>
            <person name="Ni X.B."/>
            <person name="Tian J.H."/>
            <person name="Sheng Y."/>
            <person name="Liu T."/>
            <person name="Pan Y.S."/>
            <person name="Xia L.Y."/>
            <person name="Li J."/>
            <person name="Zhao F."/>
            <person name="Cao W.C."/>
        </authorList>
    </citation>
    <scope>NUCLEOTIDE SEQUENCE</scope>
    <source>
        <strain evidence="1">Rmic-2018</strain>
    </source>
</reference>
<evidence type="ECO:0000313" key="1">
    <source>
        <dbReference type="EMBL" id="KAH8023339.1"/>
    </source>
</evidence>
<name>A0A9J6DMW9_RHIMP</name>
<dbReference type="AlphaFoldDB" id="A0A9J6DMW9"/>